<protein>
    <submittedName>
        <fullName evidence="1">Uncharacterized protein</fullName>
    </submittedName>
</protein>
<reference evidence="1 2" key="1">
    <citation type="submission" date="2016-10" db="EMBL/GenBank/DDBJ databases">
        <authorList>
            <person name="de Groot N.N."/>
        </authorList>
    </citation>
    <scope>NUCLEOTIDE SEQUENCE [LARGE SCALE GENOMIC DNA]</scope>
    <source>
        <strain evidence="1 2">DSM 19219</strain>
    </source>
</reference>
<evidence type="ECO:0000313" key="2">
    <source>
        <dbReference type="Proteomes" id="UP000198500"/>
    </source>
</evidence>
<organism evidence="1 2">
    <name type="scientific">Aidingimonas halophila</name>
    <dbReference type="NCBI Taxonomy" id="574349"/>
    <lineage>
        <taxon>Bacteria</taxon>
        <taxon>Pseudomonadati</taxon>
        <taxon>Pseudomonadota</taxon>
        <taxon>Gammaproteobacteria</taxon>
        <taxon>Oceanospirillales</taxon>
        <taxon>Halomonadaceae</taxon>
        <taxon>Aidingimonas</taxon>
    </lineage>
</organism>
<sequence>MSEDPALQAFCAFFQKLDKFYTNCASVKAASGSGLLAPARRFWPSLVRH</sequence>
<gene>
    <name evidence="1" type="ORF">SAMN05443545_11240</name>
</gene>
<dbReference type="EMBL" id="FNNI01000012">
    <property type="protein sequence ID" value="SDY15770.1"/>
    <property type="molecule type" value="Genomic_DNA"/>
</dbReference>
<evidence type="ECO:0000313" key="1">
    <source>
        <dbReference type="EMBL" id="SDY15770.1"/>
    </source>
</evidence>
<keyword evidence="2" id="KW-1185">Reference proteome</keyword>
<dbReference type="Proteomes" id="UP000198500">
    <property type="component" value="Unassembled WGS sequence"/>
</dbReference>
<accession>A0A1H3HK81</accession>
<dbReference type="AlphaFoldDB" id="A0A1H3HK81"/>
<name>A0A1H3HK81_9GAMM</name>
<dbReference type="STRING" id="574349.SAMN05443545_11240"/>
<proteinExistence type="predicted"/>